<protein>
    <submittedName>
        <fullName evidence="3">ABC-type Fe3+-siderophore transport system, periplasmic component</fullName>
    </submittedName>
</protein>
<feature type="domain" description="Fe/B12 periplasmic-binding" evidence="2">
    <location>
        <begin position="61"/>
        <end position="316"/>
    </location>
</feature>
<dbReference type="SUPFAM" id="SSF53807">
    <property type="entry name" value="Helical backbone' metal receptor"/>
    <property type="match status" value="1"/>
</dbReference>
<name>B7GLX2_ANOFW</name>
<evidence type="ECO:0000259" key="2">
    <source>
        <dbReference type="PROSITE" id="PS50983"/>
    </source>
</evidence>
<accession>B7GLX2</accession>
<evidence type="ECO:0000313" key="3">
    <source>
        <dbReference type="EMBL" id="ACJ34851.1"/>
    </source>
</evidence>
<dbReference type="InterPro" id="IPR002491">
    <property type="entry name" value="ABC_transptr_periplasmic_BD"/>
</dbReference>
<dbReference type="PANTHER" id="PTHR30535:SF34">
    <property type="entry name" value="MOLYBDATE-BINDING PROTEIN MOLA"/>
    <property type="match status" value="1"/>
</dbReference>
<dbReference type="GO" id="GO:0071281">
    <property type="term" value="P:cellular response to iron ion"/>
    <property type="evidence" value="ECO:0007669"/>
    <property type="project" value="TreeGrafter"/>
</dbReference>
<proteinExistence type="inferred from homology"/>
<sequence>MIMIIIRREKREMRKLFSFVLSLCLLIGVFALPGGMAEASAGITIKDLAGRTVTFDRTPQRVVVLSPGDLHTLQALGVQVVGRPTSATPVDASLQSVPQVGNIHQPNFEKIVSLQPDVVIAGASFLGHIQKAQSLGLKVVITSGSSVNDIKSSITLLGKLFNKTQKAKVLVGKIDSKVKKYSKTKTKVRAVILFGSGASSLVALPTSFSGDVLAKAGGENIAASFSQLKDFPGYANLSTERIIASNPDVIFIITHANFAETKKAMIKLMSTSSWRNLKAVKNKNVIFLPSELFAASPGVKITDALDHMNKELLKVRGKMKK</sequence>
<dbReference type="Proteomes" id="UP000000742">
    <property type="component" value="Chromosome"/>
</dbReference>
<evidence type="ECO:0000313" key="4">
    <source>
        <dbReference type="Proteomes" id="UP000000742"/>
    </source>
</evidence>
<dbReference type="Pfam" id="PF01497">
    <property type="entry name" value="Peripla_BP_2"/>
    <property type="match status" value="1"/>
</dbReference>
<evidence type="ECO:0000256" key="1">
    <source>
        <dbReference type="ARBA" id="ARBA00008814"/>
    </source>
</evidence>
<organism evidence="3 4">
    <name type="scientific">Anoxybacillus flavithermus (strain DSM 21510 / WK1)</name>
    <dbReference type="NCBI Taxonomy" id="491915"/>
    <lineage>
        <taxon>Bacteria</taxon>
        <taxon>Bacillati</taxon>
        <taxon>Bacillota</taxon>
        <taxon>Bacilli</taxon>
        <taxon>Bacillales</taxon>
        <taxon>Anoxybacillaceae</taxon>
        <taxon>Anoxybacillus</taxon>
    </lineage>
</organism>
<reference evidence="3 4" key="1">
    <citation type="journal article" date="2008" name="Genome Biol.">
        <title>Encapsulated in silica: genome, proteome and physiology of the thermophilic bacterium Anoxybacillus flavithermus WK1.</title>
        <authorList>
            <person name="Saw J.H."/>
            <person name="Mountain B.W."/>
            <person name="Feng L."/>
            <person name="Omelchenko M.V."/>
            <person name="Hou S."/>
            <person name="Saito J.A."/>
            <person name="Stott M.B."/>
            <person name="Li D."/>
            <person name="Zhao G."/>
            <person name="Wu J."/>
            <person name="Galperin M.Y."/>
            <person name="Koonin E.V."/>
            <person name="Makarova K.S."/>
            <person name="Wolf Y.I."/>
            <person name="Rigden D.J."/>
            <person name="Dunfield P.F."/>
            <person name="Wang L."/>
            <person name="Alam M."/>
        </authorList>
    </citation>
    <scope>NUCLEOTIDE SEQUENCE [LARGE SCALE GENOMIC DNA]</scope>
    <source>
        <strain evidence="4">DSM 21510 / WK1</strain>
    </source>
</reference>
<dbReference type="PROSITE" id="PS50983">
    <property type="entry name" value="FE_B12_PBP"/>
    <property type="match status" value="1"/>
</dbReference>
<dbReference type="Gene3D" id="3.40.50.1980">
    <property type="entry name" value="Nitrogenase molybdenum iron protein domain"/>
    <property type="match status" value="2"/>
</dbReference>
<dbReference type="eggNOG" id="COG0614">
    <property type="taxonomic scope" value="Bacteria"/>
</dbReference>
<dbReference type="PANTHER" id="PTHR30535">
    <property type="entry name" value="VITAMIN B12-BINDING PROTEIN"/>
    <property type="match status" value="1"/>
</dbReference>
<dbReference type="KEGG" id="afl:Aflv_2496"/>
<comment type="similarity">
    <text evidence="1">Belongs to the bacterial solute-binding protein 8 family.</text>
</comment>
<dbReference type="STRING" id="491915.Aflv_2496"/>
<dbReference type="InterPro" id="IPR050902">
    <property type="entry name" value="ABC_Transporter_SBP"/>
</dbReference>
<dbReference type="AlphaFoldDB" id="B7GLX2"/>
<dbReference type="HOGENOM" id="CLU_038034_2_3_9"/>
<dbReference type="EMBL" id="CP000922">
    <property type="protein sequence ID" value="ACJ34851.1"/>
    <property type="molecule type" value="Genomic_DNA"/>
</dbReference>
<gene>
    <name evidence="3" type="ordered locus">Aflv_2496</name>
</gene>